<accession>A0ABQ4D3U0</accession>
<protein>
    <submittedName>
        <fullName evidence="3">Uncharacterized protein</fullName>
    </submittedName>
</protein>
<organism evidence="3 4">
    <name type="scientific">Asanoa siamensis</name>
    <dbReference type="NCBI Taxonomy" id="926357"/>
    <lineage>
        <taxon>Bacteria</taxon>
        <taxon>Bacillati</taxon>
        <taxon>Actinomycetota</taxon>
        <taxon>Actinomycetes</taxon>
        <taxon>Micromonosporales</taxon>
        <taxon>Micromonosporaceae</taxon>
        <taxon>Asanoa</taxon>
    </lineage>
</organism>
<name>A0ABQ4D3U0_9ACTN</name>
<comment type="caution">
    <text evidence="3">The sequence shown here is derived from an EMBL/GenBank/DDBJ whole genome shotgun (WGS) entry which is preliminary data.</text>
</comment>
<keyword evidence="2" id="KW-1133">Transmembrane helix</keyword>
<keyword evidence="2" id="KW-0812">Transmembrane</keyword>
<feature type="region of interest" description="Disordered" evidence="1">
    <location>
        <begin position="224"/>
        <end position="275"/>
    </location>
</feature>
<proteinExistence type="predicted"/>
<reference evidence="3 4" key="1">
    <citation type="submission" date="2021-01" db="EMBL/GenBank/DDBJ databases">
        <title>Whole genome shotgun sequence of Asanoa siamensis NBRC 107932.</title>
        <authorList>
            <person name="Komaki H."/>
            <person name="Tamura T."/>
        </authorList>
    </citation>
    <scope>NUCLEOTIDE SEQUENCE [LARGE SCALE GENOMIC DNA]</scope>
    <source>
        <strain evidence="3 4">NBRC 107932</strain>
    </source>
</reference>
<keyword evidence="4" id="KW-1185">Reference proteome</keyword>
<evidence type="ECO:0000313" key="3">
    <source>
        <dbReference type="EMBL" id="GIF78210.1"/>
    </source>
</evidence>
<gene>
    <name evidence="3" type="ORF">Asi02nite_77280</name>
</gene>
<dbReference type="Proteomes" id="UP000604117">
    <property type="component" value="Unassembled WGS sequence"/>
</dbReference>
<sequence length="301" mass="33195">MASHVFVTDDLANDNPHGRLVGASVRAVIVAAAVAFIISLFGTPVAIRVFMALKAGQRIRSIGPATHLKKKGNSTTSPRTRPRSASGGRVSATPFHPRGKESVVDVYAGSRPALWIDDAHTPEGRAWAATRRPSTLLIEHRPGYRPTRADIDRTPLARSLAAEHRALRLTPDDWMIRLFGESDAYGRRYVLEGRLVPNSPGSATARWSRPRKFPVSEVDVDERRDLFEEPTRPNQPAPTTPRRWKVTGTGRREPRVAGRCPPVMRPEVSTSERPPGIAAARRCWRSAAAPRPTCRRAVPAR</sequence>
<evidence type="ECO:0000256" key="2">
    <source>
        <dbReference type="SAM" id="Phobius"/>
    </source>
</evidence>
<evidence type="ECO:0000256" key="1">
    <source>
        <dbReference type="SAM" id="MobiDB-lite"/>
    </source>
</evidence>
<evidence type="ECO:0000313" key="4">
    <source>
        <dbReference type="Proteomes" id="UP000604117"/>
    </source>
</evidence>
<feature type="transmembrane region" description="Helical" evidence="2">
    <location>
        <begin position="27"/>
        <end position="51"/>
    </location>
</feature>
<dbReference type="EMBL" id="BONE01000124">
    <property type="protein sequence ID" value="GIF78210.1"/>
    <property type="molecule type" value="Genomic_DNA"/>
</dbReference>
<keyword evidence="2" id="KW-0472">Membrane</keyword>
<feature type="region of interest" description="Disordered" evidence="1">
    <location>
        <begin position="64"/>
        <end position="96"/>
    </location>
</feature>